<dbReference type="Pfam" id="PF00071">
    <property type="entry name" value="Ras"/>
    <property type="match status" value="1"/>
</dbReference>
<dbReference type="PROSITE" id="PS51419">
    <property type="entry name" value="RAB"/>
    <property type="match status" value="1"/>
</dbReference>
<dbReference type="InterPro" id="IPR001806">
    <property type="entry name" value="Small_GTPase"/>
</dbReference>
<dbReference type="PROSITE" id="PS00018">
    <property type="entry name" value="EF_HAND_1"/>
    <property type="match status" value="1"/>
</dbReference>
<name>A0A9P0CGE5_BEMTA</name>
<evidence type="ECO:0000313" key="10">
    <source>
        <dbReference type="EMBL" id="CAH0773488.1"/>
    </source>
</evidence>
<comment type="subcellular location">
    <subcellularLocation>
        <location evidence="1">Cytoplasm</location>
    </subcellularLocation>
</comment>
<accession>A0A9P0CGE5</accession>
<dbReference type="PANTHER" id="PTHR47977">
    <property type="entry name" value="RAS-RELATED PROTEIN RAB"/>
    <property type="match status" value="1"/>
</dbReference>
<keyword evidence="4" id="KW-0106">Calcium</keyword>
<dbReference type="Gene3D" id="1.10.238.10">
    <property type="entry name" value="EF-hand"/>
    <property type="match status" value="1"/>
</dbReference>
<dbReference type="InterPro" id="IPR011992">
    <property type="entry name" value="EF-hand-dom_pair"/>
</dbReference>
<evidence type="ECO:0000256" key="1">
    <source>
        <dbReference type="ARBA" id="ARBA00004496"/>
    </source>
</evidence>
<dbReference type="InterPro" id="IPR050227">
    <property type="entry name" value="Rab"/>
</dbReference>
<dbReference type="SMART" id="SM00054">
    <property type="entry name" value="EFh"/>
    <property type="match status" value="2"/>
</dbReference>
<evidence type="ECO:0000256" key="6">
    <source>
        <dbReference type="ARBA" id="ARBA00023134"/>
    </source>
</evidence>
<dbReference type="CDD" id="cd00154">
    <property type="entry name" value="Rab"/>
    <property type="match status" value="1"/>
</dbReference>
<keyword evidence="2" id="KW-0963">Cytoplasm</keyword>
<dbReference type="GO" id="GO:0005525">
    <property type="term" value="F:GTP binding"/>
    <property type="evidence" value="ECO:0007669"/>
    <property type="project" value="UniProtKB-KW"/>
</dbReference>
<evidence type="ECO:0000256" key="8">
    <source>
        <dbReference type="SAM" id="MobiDB-lite"/>
    </source>
</evidence>
<evidence type="ECO:0000256" key="7">
    <source>
        <dbReference type="SAM" id="Coils"/>
    </source>
</evidence>
<dbReference type="InterPro" id="IPR018247">
    <property type="entry name" value="EF_Hand_1_Ca_BS"/>
</dbReference>
<feature type="coiled-coil region" evidence="7">
    <location>
        <begin position="174"/>
        <end position="267"/>
    </location>
</feature>
<feature type="compositionally biased region" description="Basic and acidic residues" evidence="8">
    <location>
        <begin position="446"/>
        <end position="463"/>
    </location>
</feature>
<keyword evidence="5 7" id="KW-0175">Coiled coil</keyword>
<keyword evidence="3" id="KW-0547">Nucleotide-binding</keyword>
<evidence type="ECO:0000256" key="4">
    <source>
        <dbReference type="ARBA" id="ARBA00022837"/>
    </source>
</evidence>
<dbReference type="GO" id="GO:0005509">
    <property type="term" value="F:calcium ion binding"/>
    <property type="evidence" value="ECO:0007669"/>
    <property type="project" value="InterPro"/>
</dbReference>
<dbReference type="SUPFAM" id="SSF47473">
    <property type="entry name" value="EF-hand"/>
    <property type="match status" value="1"/>
</dbReference>
<dbReference type="EMBL" id="OU963867">
    <property type="protein sequence ID" value="CAH0773488.1"/>
    <property type="molecule type" value="Genomic_DNA"/>
</dbReference>
<dbReference type="SMART" id="SM00175">
    <property type="entry name" value="RAB"/>
    <property type="match status" value="1"/>
</dbReference>
<dbReference type="Pfam" id="PF13499">
    <property type="entry name" value="EF-hand_7"/>
    <property type="match status" value="1"/>
</dbReference>
<dbReference type="PRINTS" id="PR00449">
    <property type="entry name" value="RASTRNSFRMNG"/>
</dbReference>
<dbReference type="GO" id="GO:0005737">
    <property type="term" value="C:cytoplasm"/>
    <property type="evidence" value="ECO:0007669"/>
    <property type="project" value="UniProtKB-SubCell"/>
</dbReference>
<feature type="coiled-coil region" evidence="7">
    <location>
        <begin position="292"/>
        <end position="326"/>
    </location>
</feature>
<feature type="domain" description="EF-hand" evidence="9">
    <location>
        <begin position="26"/>
        <end position="61"/>
    </location>
</feature>
<dbReference type="GO" id="GO:0003924">
    <property type="term" value="F:GTPase activity"/>
    <property type="evidence" value="ECO:0007669"/>
    <property type="project" value="InterPro"/>
</dbReference>
<dbReference type="SMART" id="SM00174">
    <property type="entry name" value="RHO"/>
    <property type="match status" value="1"/>
</dbReference>
<evidence type="ECO:0000313" key="11">
    <source>
        <dbReference type="Proteomes" id="UP001152759"/>
    </source>
</evidence>
<dbReference type="InterPro" id="IPR005225">
    <property type="entry name" value="Small_GTP-bd"/>
</dbReference>
<evidence type="ECO:0000259" key="9">
    <source>
        <dbReference type="PROSITE" id="PS50222"/>
    </source>
</evidence>
<dbReference type="SMART" id="SM00173">
    <property type="entry name" value="RAS"/>
    <property type="match status" value="1"/>
</dbReference>
<evidence type="ECO:0000256" key="2">
    <source>
        <dbReference type="ARBA" id="ARBA00022490"/>
    </source>
</evidence>
<organism evidence="10 11">
    <name type="scientific">Bemisia tabaci</name>
    <name type="common">Sweetpotato whitefly</name>
    <name type="synonym">Aleurodes tabaci</name>
    <dbReference type="NCBI Taxonomy" id="7038"/>
    <lineage>
        <taxon>Eukaryota</taxon>
        <taxon>Metazoa</taxon>
        <taxon>Ecdysozoa</taxon>
        <taxon>Arthropoda</taxon>
        <taxon>Hexapoda</taxon>
        <taxon>Insecta</taxon>
        <taxon>Pterygota</taxon>
        <taxon>Neoptera</taxon>
        <taxon>Paraneoptera</taxon>
        <taxon>Hemiptera</taxon>
        <taxon>Sternorrhyncha</taxon>
        <taxon>Aleyrodoidea</taxon>
        <taxon>Aleyrodidae</taxon>
        <taxon>Aleyrodinae</taxon>
        <taxon>Bemisia</taxon>
    </lineage>
</organism>
<evidence type="ECO:0000256" key="3">
    <source>
        <dbReference type="ARBA" id="ARBA00022741"/>
    </source>
</evidence>
<keyword evidence="6" id="KW-0342">GTP-binding</keyword>
<proteinExistence type="predicted"/>
<feature type="domain" description="EF-hand" evidence="9">
    <location>
        <begin position="62"/>
        <end position="95"/>
    </location>
</feature>
<keyword evidence="11" id="KW-1185">Reference proteome</keyword>
<dbReference type="PROSITE" id="PS51421">
    <property type="entry name" value="RAS"/>
    <property type="match status" value="1"/>
</dbReference>
<feature type="region of interest" description="Disordered" evidence="8">
    <location>
        <begin position="378"/>
        <end position="403"/>
    </location>
</feature>
<feature type="region of interest" description="Disordered" evidence="8">
    <location>
        <begin position="446"/>
        <end position="473"/>
    </location>
</feature>
<dbReference type="CDD" id="cd00051">
    <property type="entry name" value="EFh"/>
    <property type="match status" value="1"/>
</dbReference>
<evidence type="ECO:0000256" key="5">
    <source>
        <dbReference type="ARBA" id="ARBA00023054"/>
    </source>
</evidence>
<dbReference type="SMART" id="SM00176">
    <property type="entry name" value="RAN"/>
    <property type="match status" value="1"/>
</dbReference>
<dbReference type="Gene3D" id="3.40.50.300">
    <property type="entry name" value="P-loop containing nucleotide triphosphate hydrolases"/>
    <property type="match status" value="1"/>
</dbReference>
<gene>
    <name evidence="10" type="ORF">BEMITA_LOCUS9972</name>
</gene>
<dbReference type="AlphaFoldDB" id="A0A9P0CGE5"/>
<sequence>MIVLINGRYETLAPCGAWSGNPPFRMAKPQLEELFRCCDRKGTGLIDIEEFRDLCAGFGIDKSDSDVIFGDLDHDGDGKVSLEDFAWGFRHFMSPDERRNSIQIIERAYPLGTFGGRGEQRRLGGDPGEARAAWSNLVAGVGEGTIHKFLNRSGKKLADLYEELQTANACPELLNQFEGALSSLIEDVKKLHDEKRELEDMFTKEKENHLQRLRGLEEELDAQVAKIEENAREEARIQFENEKRVLMDKMESESSELQAHLKLLQKMNDVLSTKRGDSEQINNSKKPSLVENRELRMMLNDTKANLAVLRSEMSQLKVEYEKKCRELLSQQESAQQFKNETDYFQKQLQLLHDTNQKLQDTNDSLLFVVDDPRKVHASRPASPFCSSRAPSQASSDSAVSAQEAARLKRQAENLERLEDQTYYNYDQEQNGAHFVIQRLMDDIDSGRSTLRDNTDDSDQKSFPEEPNSLTEIDFPSKNEQQYLDDYHNNLFLGPFRRGSQADTMHRLSIATTLSHRPSIATTMSSFEQLGEPDRTFKVVFAGDAAVGKSCFIHRFSKGVFTTRLSSTLGVDFKVKSIKVGDKNVALQLWDTAGQERFRSMTKNYFRRADGVVLLYDVTNERSFINVRLWIQSVREVAGQIPVYLCGNKIDLREKAAIRGTTCVPTEQGQKLADECEAVFMETSSKSGLHIHEVLEGISRDMLTREDMEIVTSALQVMVQENRSQLCCR</sequence>
<dbReference type="SUPFAM" id="SSF52540">
    <property type="entry name" value="P-loop containing nucleoside triphosphate hydrolases"/>
    <property type="match status" value="1"/>
</dbReference>
<dbReference type="FunFam" id="3.40.50.300:FF:001348">
    <property type="entry name" value="Ras and EF-hand domain-containing protein"/>
    <property type="match status" value="1"/>
</dbReference>
<dbReference type="NCBIfam" id="TIGR00231">
    <property type="entry name" value="small_GTP"/>
    <property type="match status" value="1"/>
</dbReference>
<feature type="compositionally biased region" description="Low complexity" evidence="8">
    <location>
        <begin position="386"/>
        <end position="403"/>
    </location>
</feature>
<dbReference type="InterPro" id="IPR002048">
    <property type="entry name" value="EF_hand_dom"/>
</dbReference>
<protein>
    <recommendedName>
        <fullName evidence="9">EF-hand domain-containing protein</fullName>
    </recommendedName>
</protein>
<dbReference type="PROSITE" id="PS51420">
    <property type="entry name" value="RHO"/>
    <property type="match status" value="1"/>
</dbReference>
<dbReference type="PROSITE" id="PS50222">
    <property type="entry name" value="EF_HAND_2"/>
    <property type="match status" value="2"/>
</dbReference>
<reference evidence="10" key="1">
    <citation type="submission" date="2021-12" db="EMBL/GenBank/DDBJ databases">
        <authorList>
            <person name="King R."/>
        </authorList>
    </citation>
    <scope>NUCLEOTIDE SEQUENCE</scope>
</reference>
<dbReference type="Proteomes" id="UP001152759">
    <property type="component" value="Chromosome 6"/>
</dbReference>
<dbReference type="InterPro" id="IPR027417">
    <property type="entry name" value="P-loop_NTPase"/>
</dbReference>